<sequence>MPRPTFARPASSWLARWFPWTPKVPAKPVVALKRPLQVDLVAGKSYKWCVCGRSKKQPFCDGSHFFQRTGLTPLRFTATETKKAWLCTCKMTSRPPFCDGTHKGEAVQRAQEGTPL</sequence>
<reference evidence="7 8" key="1">
    <citation type="journal article" date="2008" name="Nature">
        <title>Genome analysis of the platypus reveals unique signatures of evolution.</title>
        <authorList>
            <person name="Warren W.C."/>
            <person name="Hillier L.W."/>
            <person name="Marshall Graves J.A."/>
            <person name="Birney E."/>
            <person name="Ponting C.P."/>
            <person name="Grutzner F."/>
            <person name="Belov K."/>
            <person name="Miller W."/>
            <person name="Clarke L."/>
            <person name="Chinwalla A.T."/>
            <person name="Yang S.P."/>
            <person name="Heger A."/>
            <person name="Locke D.P."/>
            <person name="Miethke P."/>
            <person name="Waters P.D."/>
            <person name="Veyrunes F."/>
            <person name="Fulton L."/>
            <person name="Fulton B."/>
            <person name="Graves T."/>
            <person name="Wallis J."/>
            <person name="Puente X.S."/>
            <person name="Lopez-Otin C."/>
            <person name="Ordonez G.R."/>
            <person name="Eichler E.E."/>
            <person name="Chen L."/>
            <person name="Cheng Z."/>
            <person name="Deakin J.E."/>
            <person name="Alsop A."/>
            <person name="Thompson K."/>
            <person name="Kirby P."/>
            <person name="Papenfuss A.T."/>
            <person name="Wakefield M.J."/>
            <person name="Olender T."/>
            <person name="Lancet D."/>
            <person name="Huttley G.A."/>
            <person name="Smit A.F."/>
            <person name="Pask A."/>
            <person name="Temple-Smith P."/>
            <person name="Batzer M.A."/>
            <person name="Walker J.A."/>
            <person name="Konkel M.K."/>
            <person name="Harris R.S."/>
            <person name="Whittington C.M."/>
            <person name="Wong E.S."/>
            <person name="Gemmell N.J."/>
            <person name="Buschiazzo E."/>
            <person name="Vargas Jentzsch I.M."/>
            <person name="Merkel A."/>
            <person name="Schmitz J."/>
            <person name="Zemann A."/>
            <person name="Churakov G."/>
            <person name="Kriegs J.O."/>
            <person name="Brosius J."/>
            <person name="Murchison E.P."/>
            <person name="Sachidanandam R."/>
            <person name="Smith C."/>
            <person name="Hannon G.J."/>
            <person name="Tsend-Ayush E."/>
            <person name="McMillan D."/>
            <person name="Attenborough R."/>
            <person name="Rens W."/>
            <person name="Ferguson-Smith M."/>
            <person name="Lefevre C.M."/>
            <person name="Sharp J.A."/>
            <person name="Nicholas K.R."/>
            <person name="Ray D.A."/>
            <person name="Kube M."/>
            <person name="Reinhardt R."/>
            <person name="Pringle T.H."/>
            <person name="Taylor J."/>
            <person name="Jones R.C."/>
            <person name="Nixon B."/>
            <person name="Dacheux J.L."/>
            <person name="Niwa H."/>
            <person name="Sekita Y."/>
            <person name="Huang X."/>
            <person name="Stark A."/>
            <person name="Kheradpour P."/>
            <person name="Kellis M."/>
            <person name="Flicek P."/>
            <person name="Chen Y."/>
            <person name="Webber C."/>
            <person name="Hardison R."/>
            <person name="Nelson J."/>
            <person name="Hallsworth-Pepin K."/>
            <person name="Delehaunty K."/>
            <person name="Markovic C."/>
            <person name="Minx P."/>
            <person name="Feng Y."/>
            <person name="Kremitzki C."/>
            <person name="Mitreva M."/>
            <person name="Glasscock J."/>
            <person name="Wylie T."/>
            <person name="Wohldmann P."/>
            <person name="Thiru P."/>
            <person name="Nhan M.N."/>
            <person name="Pohl C.S."/>
            <person name="Smith S.M."/>
            <person name="Hou S."/>
            <person name="Nefedov M."/>
            <person name="de Jong P.J."/>
            <person name="Renfree M.B."/>
            <person name="Mardis E.R."/>
            <person name="Wilson R.K."/>
        </authorList>
    </citation>
    <scope>NUCLEOTIDE SEQUENCE [LARGE SCALE GENOMIC DNA]</scope>
    <source>
        <strain evidence="7 8">Glennie</strain>
    </source>
</reference>
<dbReference type="OrthoDB" id="15717at2759"/>
<dbReference type="KEGG" id="oaa:114815131"/>
<dbReference type="PANTHER" id="PTHR46491:SF3">
    <property type="entry name" value="CDGSH IRON-SULFUR DOMAIN-CONTAINING PROTEIN 3, MITOCHONDRIAL"/>
    <property type="match status" value="1"/>
</dbReference>
<dbReference type="PANTHER" id="PTHR46491">
    <property type="entry name" value="CDGSH IRON SULFUR DOMAIN PROTEIN HOMOLOG"/>
    <property type="match status" value="1"/>
</dbReference>
<dbReference type="Ensembl" id="ENSOANT00000059852.1">
    <property type="protein sequence ID" value="ENSOANP00000039778.1"/>
    <property type="gene ID" value="ENSOANG00000040988.1"/>
</dbReference>
<dbReference type="InterPro" id="IPR018967">
    <property type="entry name" value="FeS-contain_CDGSH-typ"/>
</dbReference>
<evidence type="ECO:0000256" key="1">
    <source>
        <dbReference type="ARBA" id="ARBA00022714"/>
    </source>
</evidence>
<dbReference type="Proteomes" id="UP000002279">
    <property type="component" value="Chromosome 11"/>
</dbReference>
<keyword evidence="8" id="KW-1185">Reference proteome</keyword>
<dbReference type="SMART" id="SM00704">
    <property type="entry name" value="ZnF_CDGSH"/>
    <property type="match status" value="2"/>
</dbReference>
<dbReference type="FunCoup" id="A0A6I8NEX4">
    <property type="interactions" value="374"/>
</dbReference>
<reference evidence="7" key="3">
    <citation type="submission" date="2025-09" db="UniProtKB">
        <authorList>
            <consortium name="Ensembl"/>
        </authorList>
    </citation>
    <scope>IDENTIFICATION</scope>
    <source>
        <strain evidence="7">Glennie</strain>
    </source>
</reference>
<feature type="domain" description="Iron-binding zinc finger CDGSH type" evidence="6">
    <location>
        <begin position="71"/>
        <end position="108"/>
    </location>
</feature>
<dbReference type="GO" id="GO:0046872">
    <property type="term" value="F:metal ion binding"/>
    <property type="evidence" value="ECO:0007669"/>
    <property type="project" value="UniProtKB-KW"/>
</dbReference>
<dbReference type="CTD" id="284106"/>
<keyword evidence="2" id="KW-0479">Metal-binding</keyword>
<dbReference type="AlphaFoldDB" id="A0A6I8NEX4"/>
<keyword evidence="4" id="KW-0411">Iron-sulfur</keyword>
<dbReference type="Pfam" id="PF09360">
    <property type="entry name" value="zf-CDGSH"/>
    <property type="match status" value="2"/>
</dbReference>
<evidence type="ECO:0000256" key="3">
    <source>
        <dbReference type="ARBA" id="ARBA00023004"/>
    </source>
</evidence>
<dbReference type="RefSeq" id="XP_028931548.1">
    <property type="nucleotide sequence ID" value="XM_029075715.1"/>
</dbReference>
<dbReference type="GO" id="GO:0051537">
    <property type="term" value="F:2 iron, 2 sulfur cluster binding"/>
    <property type="evidence" value="ECO:0000318"/>
    <property type="project" value="GO_Central"/>
</dbReference>
<accession>A0A6I8NEX4</accession>
<name>A0A6I8NEX4_ORNAN</name>
<dbReference type="OMA" id="CRLFFSQ"/>
<evidence type="ECO:0000256" key="2">
    <source>
        <dbReference type="ARBA" id="ARBA00022723"/>
    </source>
</evidence>
<dbReference type="GeneID" id="114815131"/>
<evidence type="ECO:0000256" key="5">
    <source>
        <dbReference type="ARBA" id="ARBA00034078"/>
    </source>
</evidence>
<organism evidence="7 8">
    <name type="scientific">Ornithorhynchus anatinus</name>
    <name type="common">Duckbill platypus</name>
    <dbReference type="NCBI Taxonomy" id="9258"/>
    <lineage>
        <taxon>Eukaryota</taxon>
        <taxon>Metazoa</taxon>
        <taxon>Chordata</taxon>
        <taxon>Craniata</taxon>
        <taxon>Vertebrata</taxon>
        <taxon>Euteleostomi</taxon>
        <taxon>Mammalia</taxon>
        <taxon>Monotremata</taxon>
        <taxon>Ornithorhynchidae</taxon>
        <taxon>Ornithorhynchus</taxon>
    </lineage>
</organism>
<gene>
    <name evidence="7" type="primary">CISD3</name>
</gene>
<dbReference type="InterPro" id="IPR042216">
    <property type="entry name" value="MitoNEET_CISD"/>
</dbReference>
<evidence type="ECO:0000256" key="4">
    <source>
        <dbReference type="ARBA" id="ARBA00023014"/>
    </source>
</evidence>
<keyword evidence="3" id="KW-0408">Iron</keyword>
<dbReference type="GO" id="GO:0051604">
    <property type="term" value="P:protein maturation"/>
    <property type="evidence" value="ECO:0000318"/>
    <property type="project" value="GO_Central"/>
</dbReference>
<protein>
    <submittedName>
        <fullName evidence="7">CDGSH iron sulfur domain 3</fullName>
    </submittedName>
</protein>
<dbReference type="InterPro" id="IPR052950">
    <property type="entry name" value="CISD"/>
</dbReference>
<dbReference type="Gene3D" id="3.40.5.90">
    <property type="entry name" value="CDGSH iron-sulfur domain, mitoNEET-type"/>
    <property type="match status" value="2"/>
</dbReference>
<reference evidence="7" key="2">
    <citation type="submission" date="2025-08" db="UniProtKB">
        <authorList>
            <consortium name="Ensembl"/>
        </authorList>
    </citation>
    <scope>IDENTIFICATION</scope>
    <source>
        <strain evidence="7">Glennie</strain>
    </source>
</reference>
<dbReference type="GO" id="GO:0005739">
    <property type="term" value="C:mitochondrion"/>
    <property type="evidence" value="ECO:0000318"/>
    <property type="project" value="GO_Central"/>
</dbReference>
<comment type="cofactor">
    <cofactor evidence="5">
        <name>[2Fe-2S] cluster</name>
        <dbReference type="ChEBI" id="CHEBI:190135"/>
    </cofactor>
</comment>
<dbReference type="Bgee" id="ENSOANG00000040988">
    <property type="expression patterns" value="Expressed in heart and 7 other cell types or tissues"/>
</dbReference>
<evidence type="ECO:0000313" key="7">
    <source>
        <dbReference type="Ensembl" id="ENSOANP00000039778.1"/>
    </source>
</evidence>
<proteinExistence type="predicted"/>
<evidence type="ECO:0000313" key="8">
    <source>
        <dbReference type="Proteomes" id="UP000002279"/>
    </source>
</evidence>
<dbReference type="GeneTree" id="ENSGT00390000004574"/>
<feature type="domain" description="Iron-binding zinc finger CDGSH type" evidence="6">
    <location>
        <begin position="33"/>
        <end position="67"/>
    </location>
</feature>
<keyword evidence="1" id="KW-0001">2Fe-2S</keyword>
<dbReference type="InParanoid" id="A0A6I8NEX4"/>
<evidence type="ECO:0000259" key="6">
    <source>
        <dbReference type="SMART" id="SM00704"/>
    </source>
</evidence>